<proteinExistence type="predicted"/>
<dbReference type="Pfam" id="PF25694">
    <property type="entry name" value="N_peptide"/>
    <property type="match status" value="1"/>
</dbReference>
<sequence>MKNITILPTSGRLSSKMRRYHERGNLITRNRLEEHIRKSEIKALENVIDKAFGVETEPRQVLTLNRKLENDSANVIASLVTQLKGNEEQQEPTPSFDNCCLPSTWLYSVSKNDKDITARG</sequence>
<reference evidence="1 2" key="1">
    <citation type="submission" date="2018-02" db="EMBL/GenBank/DDBJ databases">
        <authorList>
            <person name="Machado R.A."/>
        </authorList>
    </citation>
    <scope>NUCLEOTIDE SEQUENCE [LARGE SCALE GENOMIC DNA]</scope>
    <source>
        <strain evidence="1 2">DSM 19724</strain>
    </source>
</reference>
<name>A0A7X5QI77_9GAMM</name>
<organism evidence="1 2">
    <name type="scientific">Photorhabdus cinerea</name>
    <dbReference type="NCBI Taxonomy" id="471575"/>
    <lineage>
        <taxon>Bacteria</taxon>
        <taxon>Pseudomonadati</taxon>
        <taxon>Pseudomonadota</taxon>
        <taxon>Gammaproteobacteria</taxon>
        <taxon>Enterobacterales</taxon>
        <taxon>Morganellaceae</taxon>
        <taxon>Photorhabdus</taxon>
    </lineage>
</organism>
<dbReference type="EMBL" id="PUJW01000052">
    <property type="protein sequence ID" value="NHB94620.1"/>
    <property type="molecule type" value="Genomic_DNA"/>
</dbReference>
<dbReference type="AlphaFoldDB" id="A0A7X5QI77"/>
<comment type="caution">
    <text evidence="1">The sequence shown here is derived from an EMBL/GenBank/DDBJ whole genome shotgun (WGS) entry which is preliminary data.</text>
</comment>
<dbReference type="InterPro" id="IPR057902">
    <property type="entry name" value="N_peptide"/>
</dbReference>
<protein>
    <submittedName>
        <fullName evidence="1">Uncharacterized protein</fullName>
    </submittedName>
</protein>
<gene>
    <name evidence="1" type="ORF">C5469_21790</name>
</gene>
<accession>A0A7X5QI77</accession>
<dbReference type="RefSeq" id="WP_166310667.1">
    <property type="nucleotide sequence ID" value="NZ_CAWPIB010000052.1"/>
</dbReference>
<evidence type="ECO:0000313" key="1">
    <source>
        <dbReference type="EMBL" id="NHB94620.1"/>
    </source>
</evidence>
<evidence type="ECO:0000313" key="2">
    <source>
        <dbReference type="Proteomes" id="UP000591844"/>
    </source>
</evidence>
<keyword evidence="2" id="KW-1185">Reference proteome</keyword>
<dbReference type="Proteomes" id="UP000591844">
    <property type="component" value="Unassembled WGS sequence"/>
</dbReference>